<accession>A0A134CLJ7</accession>
<protein>
    <submittedName>
        <fullName evidence="4">ABC transporter, substrate-binding protein, family 3</fullName>
    </submittedName>
</protein>
<dbReference type="PROSITE" id="PS51257">
    <property type="entry name" value="PROKAR_LIPOPROTEIN"/>
    <property type="match status" value="1"/>
</dbReference>
<evidence type="ECO:0000313" key="4">
    <source>
        <dbReference type="EMBL" id="KXB93007.1"/>
    </source>
</evidence>
<dbReference type="GO" id="GO:0016020">
    <property type="term" value="C:membrane"/>
    <property type="evidence" value="ECO:0007669"/>
    <property type="project" value="InterPro"/>
</dbReference>
<dbReference type="GO" id="GO:0015276">
    <property type="term" value="F:ligand-gated monoatomic ion channel activity"/>
    <property type="evidence" value="ECO:0007669"/>
    <property type="project" value="InterPro"/>
</dbReference>
<dbReference type="InterPro" id="IPR001320">
    <property type="entry name" value="Iontro_rcpt_C"/>
</dbReference>
<dbReference type="SMART" id="SM00079">
    <property type="entry name" value="PBPe"/>
    <property type="match status" value="1"/>
</dbReference>
<evidence type="ECO:0000259" key="2">
    <source>
        <dbReference type="SMART" id="SM00062"/>
    </source>
</evidence>
<dbReference type="PATRIC" id="fig|1588748.3.peg.138"/>
<proteinExistence type="predicted"/>
<keyword evidence="1" id="KW-0732">Signal</keyword>
<dbReference type="SMART" id="SM00062">
    <property type="entry name" value="PBPb"/>
    <property type="match status" value="1"/>
</dbReference>
<name>A0A134CLJ7_9FIRM</name>
<reference evidence="5" key="1">
    <citation type="submission" date="2016-01" db="EMBL/GenBank/DDBJ databases">
        <authorList>
            <person name="Mitreva M."/>
            <person name="Pepin K.H."/>
            <person name="Mihindukulasuriya K.A."/>
            <person name="Fulton R."/>
            <person name="Fronick C."/>
            <person name="O'Laughlin M."/>
            <person name="Miner T."/>
            <person name="Herter B."/>
            <person name="Rosa B.A."/>
            <person name="Cordes M."/>
            <person name="Tomlinson C."/>
            <person name="Wollam A."/>
            <person name="Palsikar V.B."/>
            <person name="Mardis E.R."/>
            <person name="Wilson R.K."/>
        </authorList>
    </citation>
    <scope>NUCLEOTIDE SEQUENCE [LARGE SCALE GENOMIC DNA]</scope>
    <source>
        <strain evidence="5">KA00182</strain>
    </source>
</reference>
<sequence length="275" mass="30297">MSIEKEGARNMKGIWKKGIAIGLAIGCLLMAGCGHKSDVQNALPDKIIIGLDDNFPPMGFRDNNGDLVGFDIDLAREVEKRIGIPVSFQTIDWDSKEAALKSGQVDMLWNGLTITPEREKVIAFSKPYMKNDQLLIVRASSNIQNKDGFKGKVIGTQEGSSSIDALNRHTAFQQSLGEVKKYGDFVNAFMDLQLGRIDGVLVDSVVGRYYMEKKAGQFRVVDTSLGEETFGIGMRKEDTALCNKINQVLKELSDDGTMAALSQKWLGEDITLKVK</sequence>
<evidence type="ECO:0000313" key="5">
    <source>
        <dbReference type="Proteomes" id="UP000070160"/>
    </source>
</evidence>
<comment type="caution">
    <text evidence="4">The sequence shown here is derived from an EMBL/GenBank/DDBJ whole genome shotgun (WGS) entry which is preliminary data.</text>
</comment>
<evidence type="ECO:0000256" key="1">
    <source>
        <dbReference type="ARBA" id="ARBA00022729"/>
    </source>
</evidence>
<dbReference type="PANTHER" id="PTHR35936">
    <property type="entry name" value="MEMBRANE-BOUND LYTIC MUREIN TRANSGLYCOSYLASE F"/>
    <property type="match status" value="1"/>
</dbReference>
<organism evidence="4 5">
    <name type="scientific">Megasphaera hutchinsoni</name>
    <dbReference type="NCBI Taxonomy" id="1588748"/>
    <lineage>
        <taxon>Bacteria</taxon>
        <taxon>Bacillati</taxon>
        <taxon>Bacillota</taxon>
        <taxon>Negativicutes</taxon>
        <taxon>Veillonellales</taxon>
        <taxon>Veillonellaceae</taxon>
        <taxon>Megasphaera</taxon>
    </lineage>
</organism>
<dbReference type="AlphaFoldDB" id="A0A134CLJ7"/>
<feature type="domain" description="Solute-binding protein family 3/N-terminal" evidence="2">
    <location>
        <begin position="46"/>
        <end position="269"/>
    </location>
</feature>
<feature type="domain" description="Ionotropic glutamate receptor C-terminal" evidence="3">
    <location>
        <begin position="46"/>
        <end position="268"/>
    </location>
</feature>
<dbReference type="STRING" id="1588748.HMPREF3182_00144"/>
<dbReference type="Pfam" id="PF00497">
    <property type="entry name" value="SBP_bac_3"/>
    <property type="match status" value="1"/>
</dbReference>
<dbReference type="PANTHER" id="PTHR35936:SF34">
    <property type="entry name" value="ABC TRANSPORTER EXTRACELLULAR-BINDING PROTEIN YCKB-RELATED"/>
    <property type="match status" value="1"/>
</dbReference>
<gene>
    <name evidence="4" type="ORF">HMPREF3182_00144</name>
</gene>
<dbReference type="InterPro" id="IPR001638">
    <property type="entry name" value="Solute-binding_3/MltF_N"/>
</dbReference>
<evidence type="ECO:0000259" key="3">
    <source>
        <dbReference type="SMART" id="SM00079"/>
    </source>
</evidence>
<dbReference type="SUPFAM" id="SSF53850">
    <property type="entry name" value="Periplasmic binding protein-like II"/>
    <property type="match status" value="1"/>
</dbReference>
<keyword evidence="5" id="KW-1185">Reference proteome</keyword>
<dbReference type="Proteomes" id="UP000070160">
    <property type="component" value="Unassembled WGS sequence"/>
</dbReference>
<dbReference type="CDD" id="cd00996">
    <property type="entry name" value="PBP2_AatB_like"/>
    <property type="match status" value="1"/>
</dbReference>
<dbReference type="EMBL" id="LSDT01000003">
    <property type="protein sequence ID" value="KXB93007.1"/>
    <property type="molecule type" value="Genomic_DNA"/>
</dbReference>
<dbReference type="Gene3D" id="3.40.190.10">
    <property type="entry name" value="Periplasmic binding protein-like II"/>
    <property type="match status" value="2"/>
</dbReference>